<dbReference type="Pfam" id="PF14559">
    <property type="entry name" value="TPR_19"/>
    <property type="match status" value="1"/>
</dbReference>
<dbReference type="InterPro" id="IPR019734">
    <property type="entry name" value="TPR_rpt"/>
</dbReference>
<dbReference type="Gene3D" id="1.25.40.10">
    <property type="entry name" value="Tetratricopeptide repeat domain"/>
    <property type="match status" value="1"/>
</dbReference>
<evidence type="ECO:0000256" key="1">
    <source>
        <dbReference type="PROSITE-ProRule" id="PRU00339"/>
    </source>
</evidence>
<dbReference type="SUPFAM" id="SSF48452">
    <property type="entry name" value="TPR-like"/>
    <property type="match status" value="1"/>
</dbReference>
<comment type="caution">
    <text evidence="3">The sequence shown here is derived from an EMBL/GenBank/DDBJ whole genome shotgun (WGS) entry which is preliminary data.</text>
</comment>
<feature type="repeat" description="TPR" evidence="1">
    <location>
        <begin position="128"/>
        <end position="161"/>
    </location>
</feature>
<dbReference type="SMART" id="SM00028">
    <property type="entry name" value="TPR"/>
    <property type="match status" value="3"/>
</dbReference>
<dbReference type="PROSITE" id="PS51257">
    <property type="entry name" value="PROKAR_LIPOPROTEIN"/>
    <property type="match status" value="1"/>
</dbReference>
<evidence type="ECO:0000313" key="3">
    <source>
        <dbReference type="EMBL" id="MBB5348955.1"/>
    </source>
</evidence>
<dbReference type="AlphaFoldDB" id="A0A840UTF5"/>
<evidence type="ECO:0000256" key="2">
    <source>
        <dbReference type="SAM" id="SignalP"/>
    </source>
</evidence>
<dbReference type="InterPro" id="IPR011990">
    <property type="entry name" value="TPR-like_helical_dom_sf"/>
</dbReference>
<keyword evidence="1" id="KW-0802">TPR repeat</keyword>
<dbReference type="Pfam" id="PF13414">
    <property type="entry name" value="TPR_11"/>
    <property type="match status" value="1"/>
</dbReference>
<dbReference type="RefSeq" id="WP_183351771.1">
    <property type="nucleotide sequence ID" value="NZ_JACHEO010000017.1"/>
</dbReference>
<feature type="chain" id="PRO_5032746187" evidence="2">
    <location>
        <begin position="20"/>
        <end position="345"/>
    </location>
</feature>
<protein>
    <submittedName>
        <fullName evidence="3">Tetratricopeptide (TPR) repeat protein</fullName>
    </submittedName>
</protein>
<dbReference type="PROSITE" id="PS50005">
    <property type="entry name" value="TPR"/>
    <property type="match status" value="1"/>
</dbReference>
<dbReference type="Proteomes" id="UP000539642">
    <property type="component" value="Unassembled WGS sequence"/>
</dbReference>
<keyword evidence="2" id="KW-0732">Signal</keyword>
<sequence length="345" mass="39278">MKRVAILCIIVSMLSTGCAKDPFGSFLQSRPQKQQQLTRTELHREAATLKKVIAENPANPSAHYSYGRVLLALDEPDQAVAHLNKASILTRNNIDYLLWLGVAYGKGGNLPEEQVSYSKVLQLHPDHIQALVYLGNSYLKSKKFQPSLNCYRRALVLQPDNEQALYNRAIVYHQLQRRTAERQAWRLYLQSHSTGILAANAVEHLNRLKNFSYRNHRLGHRIVTLPAIAYAPSSADLTRSDLATLDTIGAIAVNMKSGPLDIIVYRKNDETLARARALAIKRYLEREFPLLVVDDRIRISWFNVPEKRTFLGLRTTIDDSTVFLLSQVPAKPIKLRNRDRKKMMI</sequence>
<feature type="signal peptide" evidence="2">
    <location>
        <begin position="1"/>
        <end position="19"/>
    </location>
</feature>
<gene>
    <name evidence="3" type="ORF">HNQ81_002696</name>
</gene>
<reference evidence="3 4" key="1">
    <citation type="submission" date="2020-08" db="EMBL/GenBank/DDBJ databases">
        <title>Genomic Encyclopedia of Type Strains, Phase IV (KMG-IV): sequencing the most valuable type-strain genomes for metagenomic binning, comparative biology and taxonomic classification.</title>
        <authorList>
            <person name="Goeker M."/>
        </authorList>
    </citation>
    <scope>NUCLEOTIDE SEQUENCE [LARGE SCALE GENOMIC DNA]</scope>
    <source>
        <strain evidence="3 4">DSM 28570</strain>
    </source>
</reference>
<name>A0A840UTF5_9BACT</name>
<dbReference type="PANTHER" id="PTHR12558">
    <property type="entry name" value="CELL DIVISION CYCLE 16,23,27"/>
    <property type="match status" value="1"/>
</dbReference>
<accession>A0A840UTF5</accession>
<dbReference type="EMBL" id="JACHEO010000017">
    <property type="protein sequence ID" value="MBB5348955.1"/>
    <property type="molecule type" value="Genomic_DNA"/>
</dbReference>
<organism evidence="3 4">
    <name type="scientific">Desulfoprunum benzoelyticum</name>
    <dbReference type="NCBI Taxonomy" id="1506996"/>
    <lineage>
        <taxon>Bacteria</taxon>
        <taxon>Pseudomonadati</taxon>
        <taxon>Thermodesulfobacteriota</taxon>
        <taxon>Desulfobulbia</taxon>
        <taxon>Desulfobulbales</taxon>
        <taxon>Desulfobulbaceae</taxon>
        <taxon>Desulfoprunum</taxon>
    </lineage>
</organism>
<keyword evidence="4" id="KW-1185">Reference proteome</keyword>
<evidence type="ECO:0000313" key="4">
    <source>
        <dbReference type="Proteomes" id="UP000539642"/>
    </source>
</evidence>
<proteinExistence type="predicted"/>
<dbReference type="PANTHER" id="PTHR12558:SF13">
    <property type="entry name" value="CELL DIVISION CYCLE PROTEIN 27 HOMOLOG"/>
    <property type="match status" value="1"/>
</dbReference>